<gene>
    <name evidence="1" type="ORF">GNE07_25840</name>
</gene>
<evidence type="ECO:0000313" key="2">
    <source>
        <dbReference type="Proteomes" id="UP000434223"/>
    </source>
</evidence>
<name>A0AAW9WMX7_9FIRM</name>
<sequence length="63" mass="6959">MSSTVLLQIPVANYYIFYVTTTMLDKPFLSWKDGAEWERGETGAAVSDDFSIGSGCRLSFLAT</sequence>
<dbReference type="EMBL" id="WNME01000026">
    <property type="protein sequence ID" value="MUB66445.1"/>
    <property type="molecule type" value="Genomic_DNA"/>
</dbReference>
<reference evidence="1 2" key="1">
    <citation type="submission" date="2019-09" db="EMBL/GenBank/DDBJ databases">
        <title>Draft genome sequencing of Hungatella hathewayi 123Y-2.</title>
        <authorList>
            <person name="Lv Q."/>
            <person name="Li S."/>
        </authorList>
    </citation>
    <scope>NUCLEOTIDE SEQUENCE [LARGE SCALE GENOMIC DNA]</scope>
    <source>
        <strain evidence="1 2">123Y-2</strain>
    </source>
</reference>
<dbReference type="AlphaFoldDB" id="A0AAW9WMX7"/>
<proteinExistence type="predicted"/>
<protein>
    <submittedName>
        <fullName evidence="1">Uncharacterized protein</fullName>
    </submittedName>
</protein>
<accession>A0AAW9WMX7</accession>
<dbReference type="RefSeq" id="WP_155521615.1">
    <property type="nucleotide sequence ID" value="NZ_CZAZ01000034.1"/>
</dbReference>
<comment type="caution">
    <text evidence="1">The sequence shown here is derived from an EMBL/GenBank/DDBJ whole genome shotgun (WGS) entry which is preliminary data.</text>
</comment>
<dbReference type="Proteomes" id="UP000434223">
    <property type="component" value="Unassembled WGS sequence"/>
</dbReference>
<evidence type="ECO:0000313" key="1">
    <source>
        <dbReference type="EMBL" id="MUB66445.1"/>
    </source>
</evidence>
<organism evidence="1 2">
    <name type="scientific">Hungatella hathewayi</name>
    <dbReference type="NCBI Taxonomy" id="154046"/>
    <lineage>
        <taxon>Bacteria</taxon>
        <taxon>Bacillati</taxon>
        <taxon>Bacillota</taxon>
        <taxon>Clostridia</taxon>
        <taxon>Lachnospirales</taxon>
        <taxon>Lachnospiraceae</taxon>
        <taxon>Hungatella</taxon>
    </lineage>
</organism>